<name>A0A1I8NYF4_STOCA</name>
<organism evidence="2 3">
    <name type="scientific">Stomoxys calcitrans</name>
    <name type="common">Stable fly</name>
    <name type="synonym">Conops calcitrans</name>
    <dbReference type="NCBI Taxonomy" id="35570"/>
    <lineage>
        <taxon>Eukaryota</taxon>
        <taxon>Metazoa</taxon>
        <taxon>Ecdysozoa</taxon>
        <taxon>Arthropoda</taxon>
        <taxon>Hexapoda</taxon>
        <taxon>Insecta</taxon>
        <taxon>Pterygota</taxon>
        <taxon>Neoptera</taxon>
        <taxon>Endopterygota</taxon>
        <taxon>Diptera</taxon>
        <taxon>Brachycera</taxon>
        <taxon>Muscomorpha</taxon>
        <taxon>Muscoidea</taxon>
        <taxon>Muscidae</taxon>
        <taxon>Stomoxys</taxon>
    </lineage>
</organism>
<feature type="region of interest" description="Disordered" evidence="1">
    <location>
        <begin position="145"/>
        <end position="462"/>
    </location>
</feature>
<protein>
    <submittedName>
        <fullName evidence="2">Uncharacterized protein</fullName>
    </submittedName>
</protein>
<dbReference type="AlphaFoldDB" id="A0A1I8NYF4"/>
<dbReference type="KEGG" id="scac:106084580"/>
<feature type="compositionally biased region" description="Basic and acidic residues" evidence="1">
    <location>
        <begin position="363"/>
        <end position="372"/>
    </location>
</feature>
<feature type="compositionally biased region" description="Basic and acidic residues" evidence="1">
    <location>
        <begin position="205"/>
        <end position="229"/>
    </location>
</feature>
<keyword evidence="3" id="KW-1185">Reference proteome</keyword>
<reference evidence="2" key="1">
    <citation type="submission" date="2020-05" db="UniProtKB">
        <authorList>
            <consortium name="EnsemblMetazoa"/>
        </authorList>
    </citation>
    <scope>IDENTIFICATION</scope>
    <source>
        <strain evidence="2">USDA</strain>
    </source>
</reference>
<feature type="compositionally biased region" description="Basic and acidic residues" evidence="1">
    <location>
        <begin position="162"/>
        <end position="193"/>
    </location>
</feature>
<evidence type="ECO:0000313" key="3">
    <source>
        <dbReference type="Proteomes" id="UP000095300"/>
    </source>
</evidence>
<dbReference type="VEuPathDB" id="VectorBase:SCAU003180"/>
<gene>
    <name evidence="2" type="primary">106084580</name>
</gene>
<evidence type="ECO:0000256" key="1">
    <source>
        <dbReference type="SAM" id="MobiDB-lite"/>
    </source>
</evidence>
<feature type="compositionally biased region" description="Gly residues" evidence="1">
    <location>
        <begin position="378"/>
        <end position="388"/>
    </location>
</feature>
<feature type="compositionally biased region" description="Basic and acidic residues" evidence="1">
    <location>
        <begin position="241"/>
        <end position="252"/>
    </location>
</feature>
<dbReference type="OrthoDB" id="8070010at2759"/>
<sequence length="462" mass="51129">MEEQVTAEIAELPEINCLNEPTPLLEEHISSIIVALCILQWPSMHVSSASTAASNQLTYAKSSVGDQLKDASSSGLMGAIYRKSRQSRCVTCYDDRYDDRSRYYGSNSRSGSSADERGWYYPRNDRYDDRYRGAEADYDRYGYESRGYRGRYGGESRGYGYDNRDSEYDRRYGGGGDYDRRYSEKRGYERSEMRGYGYGHGGGYESRDRYYGSERGGDYSRDRGYERPRYGSTGGGGGYGYDRDRDYYDRYSPRYGFRSYRPGDDTYRTQTGYDKPTSEGYYYGKGAKDDRRYLPDSSGHRSSSPCGVQRPNCPYGPPDGGSRVSSGPIDSSNHHMGVSHSIYNPGAKHNDSSKGTGSGWSYMREDDTDRQPPRVGNGSSGNGGGGGVSSSSASNRDRNRDQQSPAYGALLDRGTNLIAVEPAKSNEGGQENHEKSQSSSSSSSSSAATDDNGQQNANGQNS</sequence>
<dbReference type="STRING" id="35570.A0A1I8NYF4"/>
<evidence type="ECO:0000313" key="2">
    <source>
        <dbReference type="EnsemblMetazoa" id="SCAU003180-PE"/>
    </source>
</evidence>
<dbReference type="EnsemblMetazoa" id="SCAU003180-RE">
    <property type="protein sequence ID" value="SCAU003180-PE"/>
    <property type="gene ID" value="SCAU003180"/>
</dbReference>
<feature type="compositionally biased region" description="Low complexity" evidence="1">
    <location>
        <begin position="437"/>
        <end position="462"/>
    </location>
</feature>
<accession>A0A1I8NYF4</accession>
<dbReference type="Proteomes" id="UP000095300">
    <property type="component" value="Unassembled WGS sequence"/>
</dbReference>
<proteinExistence type="predicted"/>